<feature type="domain" description="EcxA zinc-binding" evidence="3">
    <location>
        <begin position="554"/>
        <end position="651"/>
    </location>
</feature>
<evidence type="ECO:0000313" key="5">
    <source>
        <dbReference type="Proteomes" id="UP000186905"/>
    </source>
</evidence>
<dbReference type="InterPro" id="IPR032534">
    <property type="entry name" value="EcxA_zinc-bd"/>
</dbReference>
<reference evidence="4 5" key="1">
    <citation type="submission" date="2016-09" db="EMBL/GenBank/DDBJ databases">
        <title>Photobacterium proteolyticum sp. nov. a protease producing bacterium isolated from ocean sediments of Laizhou Bay.</title>
        <authorList>
            <person name="Li Y."/>
        </authorList>
    </citation>
    <scope>NUCLEOTIDE SEQUENCE [LARGE SCALE GENOMIC DNA]</scope>
    <source>
        <strain evidence="4 5">13-12</strain>
    </source>
</reference>
<feature type="compositionally biased region" description="Low complexity" evidence="2">
    <location>
        <begin position="412"/>
        <end position="429"/>
    </location>
</feature>
<evidence type="ECO:0000313" key="4">
    <source>
        <dbReference type="EMBL" id="OLQ72354.1"/>
    </source>
</evidence>
<dbReference type="STRING" id="1903952.BIT28_11535"/>
<proteinExistence type="predicted"/>
<accession>A0A1Q9GDB4</accession>
<evidence type="ECO:0000256" key="1">
    <source>
        <dbReference type="SAM" id="Coils"/>
    </source>
</evidence>
<dbReference type="PANTHER" id="PTHR38478">
    <property type="entry name" value="PEPTIDASE M1A AND M12B"/>
    <property type="match status" value="1"/>
</dbReference>
<organism evidence="4 5">
    <name type="scientific">Photobacterium proteolyticum</name>
    <dbReference type="NCBI Taxonomy" id="1903952"/>
    <lineage>
        <taxon>Bacteria</taxon>
        <taxon>Pseudomonadati</taxon>
        <taxon>Pseudomonadota</taxon>
        <taxon>Gammaproteobacteria</taxon>
        <taxon>Vibrionales</taxon>
        <taxon>Vibrionaceae</taxon>
        <taxon>Photobacterium</taxon>
    </lineage>
</organism>
<dbReference type="SUPFAM" id="SSF55486">
    <property type="entry name" value="Metalloproteases ('zincins'), catalytic domain"/>
    <property type="match status" value="1"/>
</dbReference>
<dbReference type="PANTHER" id="PTHR38478:SF1">
    <property type="entry name" value="ZINC DEPENDENT METALLOPROTEASE DOMAIN LIPOPROTEIN"/>
    <property type="match status" value="1"/>
</dbReference>
<dbReference type="Proteomes" id="UP000186905">
    <property type="component" value="Unassembled WGS sequence"/>
</dbReference>
<sequence>MVSIALYGCGAEERSYDTLPRAQEQIAKNTLDTESLWLYMPSTGAAPRYAITQRGFFQGTPKLVKLRFDKTNGIVAEEVDRDTVEPGKDSRYASVINQAPVLKIPGTFQQYRCAEDNYDECTNKEELNEDADLNWEETTHFTPDYAGIKPLAVDRTDFAYSAYNVEETAEPRLIHWEYDAEQGTINVEVERSFTANIEDYGQFGDSLENLSFKTRFFYSLVKLDKLASSDYETIQYPGRDVSRFGFFKDEKEQRSLTGQAGLQGQRFNYLNRFNPNKKSIDYYLSDSYFEKEGKFYRDITLETIEQMNKTLAGTGVPPIKIVNPTKKAGVHTGDLRYNVLNLITDPADNGLLGYGPSATNPLTGEIVHAHVNQYAGVIRSTSRRMWNELAKYYNRGEIERPDSFVPEDNSDSDSSSSADSGSTSTGFSGLESSLVNNSLNLPPATSQQVPVQHEPQFINDVPRWLSPDEQDSKSFSKGVANYQQKLNHMAEHNMYAAEFMWVSTKSKGLIKGIDYLAGGYFDNSGLDQSAPDYADNANKKLKKWDQLSQAQQQKASDAISAHMFKSTLVHEFGHNLGLRHNFMGSVDKDNFYHQDEAVKFGSEKVPAYSSIMDYGATIFDELPVYGKYDIAALKFGYGRQVEVNQPSSGQEKTASQFISLRDIDETLRHNHQAYPLGALDQLKKNLATTSPETTVKNYIYCTDEHVESTTTCNRFDEGTNILELTQFRIQKYWDNYDLVNRRDGKYKFYDYQLQDYTFGRWNQFNQIRKVVEDLGEIDYQLGQLRGAEDSYGQNVANYYTDNCTRSSTRKNLPKGAQQVCDTFDAALEAANFFVKVMSTPDQVCELEVTPSGQAPINRFVALSDLWSAYGPGIQHKTTLPTSCFDPDLVNAMSSGYDNIKVLSETRDGRSHANMRANNPYQTSSNAIDLMGIWPDKLLAAQMLVKRSDHTLSRDKSNIALLDVSDPRSGTQGTPQKVQAYLGHLGFGYDAYPAPIFVDQDGNTKKTIKPYRPDIKRAIDVPSYLSWLRYYFQMSQTTVTPTYSALIHNLVAFGYADEYGLSDSSKFLIDAITLTRPGYGVDTENGYEFSLKARNYVVTRRNRLGFRMAEKALLINGKKEELEKLENASSVTKQNLKTYGIRNLNDFTLFMLRDTEAVSLLKKTPYFESLFRASIFTPAKFSFDKENDCYTPASNSTRCHTKDNLLAAWNAIRSYKDDDPEYLEALLTSADSYATGIDEALNAIKDEESRKKEAAVYDVDPEIIWLWSTREYIQYRYALEQLPVLQTYY</sequence>
<gene>
    <name evidence="4" type="ORF">BIT28_11535</name>
</gene>
<comment type="caution">
    <text evidence="4">The sequence shown here is derived from an EMBL/GenBank/DDBJ whole genome shotgun (WGS) entry which is preliminary data.</text>
</comment>
<dbReference type="InterPro" id="IPR024079">
    <property type="entry name" value="MetalloPept_cat_dom_sf"/>
</dbReference>
<feature type="coiled-coil region" evidence="1">
    <location>
        <begin position="1107"/>
        <end position="1134"/>
    </location>
</feature>
<keyword evidence="1" id="KW-0175">Coiled coil</keyword>
<dbReference type="Pfam" id="PF16313">
    <property type="entry name" value="DUF4953"/>
    <property type="match status" value="1"/>
</dbReference>
<feature type="region of interest" description="Disordered" evidence="2">
    <location>
        <begin position="400"/>
        <end position="429"/>
    </location>
</feature>
<evidence type="ECO:0000259" key="3">
    <source>
        <dbReference type="Pfam" id="PF16313"/>
    </source>
</evidence>
<evidence type="ECO:0000256" key="2">
    <source>
        <dbReference type="SAM" id="MobiDB-lite"/>
    </source>
</evidence>
<dbReference type="OrthoDB" id="9776599at2"/>
<dbReference type="Gene3D" id="3.40.390.10">
    <property type="entry name" value="Collagenase (Catalytic Domain)"/>
    <property type="match status" value="1"/>
</dbReference>
<name>A0A1Q9GDB4_9GAMM</name>
<keyword evidence="5" id="KW-1185">Reference proteome</keyword>
<protein>
    <submittedName>
        <fullName evidence="4">ATPase</fullName>
    </submittedName>
</protein>
<dbReference type="EMBL" id="MJIL01000091">
    <property type="protein sequence ID" value="OLQ72354.1"/>
    <property type="molecule type" value="Genomic_DNA"/>
</dbReference>
<dbReference type="GO" id="GO:0008237">
    <property type="term" value="F:metallopeptidase activity"/>
    <property type="evidence" value="ECO:0007669"/>
    <property type="project" value="InterPro"/>
</dbReference>